<dbReference type="RefSeq" id="WP_185443008.1">
    <property type="nucleotide sequence ID" value="NZ_CP043661.1"/>
</dbReference>
<dbReference type="InterPro" id="IPR007343">
    <property type="entry name" value="Uncharacterised_pept_Zn_put"/>
</dbReference>
<accession>A0A7G6X2Z9</accession>
<dbReference type="EMBL" id="CP043661">
    <property type="protein sequence ID" value="QNE20614.1"/>
    <property type="molecule type" value="Genomic_DNA"/>
</dbReference>
<evidence type="ECO:0000313" key="7">
    <source>
        <dbReference type="EMBL" id="QNE20614.1"/>
    </source>
</evidence>
<evidence type="ECO:0000256" key="6">
    <source>
        <dbReference type="SAM" id="Phobius"/>
    </source>
</evidence>
<sequence>MLLTIIPRSVTGPGCPAAGTVLPQEDALSNEQPYGGQQPPYQGPPQQWGAPQYPPTPPQYGGGGPQYPPPAPQYGSPQYGGQQYGGQPQYGGQQFAGPPPGGPGFGWGPGGPQQPKKKSKGWLVIPVVLVIGVVGLWVAGVISKNHQADNYADPQPTYTSTTDPTNGPTNGPTDEPTVQPTGTGSTEPVPTKTSPPPPRKPTPYEVVSRSKFYRTGVQPGIGCRESGARATTFANAIKYYAVVKACADKGWPRQVRSGGSTFTPPKTIVISGQVQSPCGGNAPSSYYCGANQTIYMAGALDVQRNKQYRGAQNQALLRAGMSFTVAHEYAHHIQELTGILDASDTLGYATGTTAGRWEASRRLELQASCLGGVFLAANKASYPFTGLMKSGLDYWTNNSGDEADPNGERIHGTMKNHGYWFHRGYNSRNIAACNTFLAPSSQVS</sequence>
<dbReference type="AlphaFoldDB" id="A0A7G6X2Z9"/>
<evidence type="ECO:0000256" key="2">
    <source>
        <dbReference type="ARBA" id="ARBA00022692"/>
    </source>
</evidence>
<dbReference type="Pfam" id="PF04228">
    <property type="entry name" value="Zn_peptidase"/>
    <property type="match status" value="1"/>
</dbReference>
<reference evidence="8" key="1">
    <citation type="submission" date="2019-09" db="EMBL/GenBank/DDBJ databases">
        <title>Antimicrobial potential of Antarctic Bacteria.</title>
        <authorList>
            <person name="Benaud N."/>
            <person name="Edwards R.J."/>
            <person name="Ferrari B.C."/>
        </authorList>
    </citation>
    <scope>NUCLEOTIDE SEQUENCE [LARGE SCALE GENOMIC DNA]</scope>
    <source>
        <strain evidence="8">SPB151</strain>
    </source>
</reference>
<feature type="compositionally biased region" description="Low complexity" evidence="5">
    <location>
        <begin position="73"/>
        <end position="96"/>
    </location>
</feature>
<proteinExistence type="predicted"/>
<dbReference type="KEGG" id="kqi:F1D05_25265"/>
<feature type="region of interest" description="Disordered" evidence="5">
    <location>
        <begin position="27"/>
        <end position="118"/>
    </location>
</feature>
<reference evidence="7 8" key="2">
    <citation type="journal article" date="2020" name="Microbiol. Resour. Announc.">
        <title>Antarctic desert soil bacteria exhibit high novel natural product potential, evaluated through long-read genome sequencing and comparative genomics.</title>
        <authorList>
            <person name="Benaud N."/>
            <person name="Edwards R.J."/>
            <person name="Amos T.G."/>
            <person name="D'Agostino P.M."/>
            <person name="Gutierrez-Chavez C."/>
            <person name="Montgomery K."/>
            <person name="Nicetic I."/>
            <person name="Ferrari B.C."/>
        </authorList>
    </citation>
    <scope>NUCLEOTIDE SEQUENCE [LARGE SCALE GENOMIC DNA]</scope>
    <source>
        <strain evidence="7 8">SPB151</strain>
    </source>
</reference>
<keyword evidence="3 6" id="KW-1133">Transmembrane helix</keyword>
<name>A0A7G6X2Z9_9ACTN</name>
<dbReference type="PANTHER" id="PTHR30168:SF0">
    <property type="entry name" value="INNER MEMBRANE PROTEIN"/>
    <property type="match status" value="1"/>
</dbReference>
<evidence type="ECO:0000256" key="3">
    <source>
        <dbReference type="ARBA" id="ARBA00022989"/>
    </source>
</evidence>
<keyword evidence="2 6" id="KW-0812">Transmembrane</keyword>
<dbReference type="Proteomes" id="UP000515563">
    <property type="component" value="Chromosome"/>
</dbReference>
<evidence type="ECO:0008006" key="9">
    <source>
        <dbReference type="Google" id="ProtNLM"/>
    </source>
</evidence>
<gene>
    <name evidence="7" type="ORF">F1D05_25265</name>
</gene>
<evidence type="ECO:0000313" key="8">
    <source>
        <dbReference type="Proteomes" id="UP000515563"/>
    </source>
</evidence>
<dbReference type="PANTHER" id="PTHR30168">
    <property type="entry name" value="PUTATIVE MEMBRANE PROTEIN YPFJ"/>
    <property type="match status" value="1"/>
</dbReference>
<evidence type="ECO:0000256" key="4">
    <source>
        <dbReference type="ARBA" id="ARBA00023136"/>
    </source>
</evidence>
<evidence type="ECO:0000256" key="5">
    <source>
        <dbReference type="SAM" id="MobiDB-lite"/>
    </source>
</evidence>
<feature type="compositionally biased region" description="Low complexity" evidence="5">
    <location>
        <begin position="154"/>
        <end position="177"/>
    </location>
</feature>
<comment type="subcellular location">
    <subcellularLocation>
        <location evidence="1">Membrane</location>
        <topology evidence="1">Single-pass membrane protein</topology>
    </subcellularLocation>
</comment>
<organism evidence="7 8">
    <name type="scientific">Kribbella qitaiheensis</name>
    <dbReference type="NCBI Taxonomy" id="1544730"/>
    <lineage>
        <taxon>Bacteria</taxon>
        <taxon>Bacillati</taxon>
        <taxon>Actinomycetota</taxon>
        <taxon>Actinomycetes</taxon>
        <taxon>Propionibacteriales</taxon>
        <taxon>Kribbellaceae</taxon>
        <taxon>Kribbella</taxon>
    </lineage>
</organism>
<feature type="compositionally biased region" description="Low complexity" evidence="5">
    <location>
        <begin position="32"/>
        <end position="51"/>
    </location>
</feature>
<evidence type="ECO:0000256" key="1">
    <source>
        <dbReference type="ARBA" id="ARBA00004167"/>
    </source>
</evidence>
<dbReference type="GO" id="GO:0016020">
    <property type="term" value="C:membrane"/>
    <property type="evidence" value="ECO:0007669"/>
    <property type="project" value="UniProtKB-SubCell"/>
</dbReference>
<feature type="region of interest" description="Disordered" evidence="5">
    <location>
        <begin position="148"/>
        <end position="206"/>
    </location>
</feature>
<protein>
    <recommendedName>
        <fullName evidence="9">Metalloprotease</fullName>
    </recommendedName>
</protein>
<feature type="transmembrane region" description="Helical" evidence="6">
    <location>
        <begin position="122"/>
        <end position="142"/>
    </location>
</feature>
<keyword evidence="4 6" id="KW-0472">Membrane</keyword>
<keyword evidence="8" id="KW-1185">Reference proteome</keyword>